<gene>
    <name evidence="12" type="ORF">CMV_003934</name>
</gene>
<evidence type="ECO:0008006" key="14">
    <source>
        <dbReference type="Google" id="ProtNLM"/>
    </source>
</evidence>
<feature type="transmembrane region" description="Helical" evidence="11">
    <location>
        <begin position="25"/>
        <end position="43"/>
    </location>
</feature>
<dbReference type="SUPFAM" id="SSF53448">
    <property type="entry name" value="Nucleotide-diphospho-sugar transferases"/>
    <property type="match status" value="1"/>
</dbReference>
<dbReference type="Proteomes" id="UP000737018">
    <property type="component" value="Unassembled WGS sequence"/>
</dbReference>
<feature type="binding site" evidence="10">
    <location>
        <position position="275"/>
    </location>
    <ligand>
        <name>Mn(2+)</name>
        <dbReference type="ChEBI" id="CHEBI:29035"/>
    </ligand>
</feature>
<dbReference type="OrthoDB" id="72851at2759"/>
<feature type="transmembrane region" description="Helical" evidence="11">
    <location>
        <begin position="55"/>
        <end position="75"/>
    </location>
</feature>
<comment type="caution">
    <text evidence="12">The sequence shown here is derived from an EMBL/GenBank/DDBJ whole genome shotgun (WGS) entry which is preliminary data.</text>
</comment>
<keyword evidence="3" id="KW-0808">Transferase</keyword>
<dbReference type="GO" id="GO:0030244">
    <property type="term" value="P:cellulose biosynthetic process"/>
    <property type="evidence" value="ECO:0007669"/>
    <property type="project" value="InterPro"/>
</dbReference>
<sequence>MEGSYPLHICHVNPLSIFINRSHTFIHSIALALLIYYRASFLFLVQHPKTSATPILPWLLVFVAELVLSFIWLIGQAYRWRPVSRTVFPERLPEDDKLPAIDVFIFTVDPNKEPTLKVMNTVLSAMALDYPQGKLHVYVSDDGGSPVTLHGLKEAWRFAKWWLPFCRRYRIKTRCPEAYFSASNDDDDEGFGSSEFIAERKKTQERYEMFKKSISEVKERVRLKGNSRITAQDHPSVIEVIQDDSDEKVQIDQGYIPLLVYVAREKRPSHPHHFKAGAINVLQRVSSVISNSPYILALDCDMYCNDPTSARQAMCFHLDPKISPTLAFVQFPQRFHNICKNDIYDAQLRSAYSLMWCGLDGLQGPVLSGTGFYIKRVSLCGSFIHEDVDLTELKQSFGSSNELIKSLRGNYQPNAIKGQQGLLKETQVLASCTYENDTKWGKEVGFLYDSVAEDLFTGFILHCKGWTSVYCNPSRAQFLGSGSANLNDLMIQGIRWSSGLIEVGFSKFCPLIYGPPRMSFLESMCYGELSFFPFYFLPLWCFATIPQLCLLNGIPLYPKVSSSYFVIFLFIYLSSLAKLLQEILFTGGSFLSWVNEQRIWMMKSVTFHLYGTLGGIMKRIGIKEASFVPSNKVEDDEQVKLYEMGKFGFQIPNMFLVPMVALIILNVASFVGGLVRVVFLGDWDNLFVQVFISFYILVINFPIIEGMIIRKDKGRIQPSVTLLSAMFSTIFLLVGSVILHC</sequence>
<dbReference type="GO" id="GO:0016760">
    <property type="term" value="F:cellulose synthase (UDP-forming) activity"/>
    <property type="evidence" value="ECO:0007669"/>
    <property type="project" value="InterPro"/>
</dbReference>
<feature type="transmembrane region" description="Helical" evidence="11">
    <location>
        <begin position="654"/>
        <end position="680"/>
    </location>
</feature>
<evidence type="ECO:0000313" key="12">
    <source>
        <dbReference type="EMBL" id="KAF3972585.1"/>
    </source>
</evidence>
<keyword evidence="7" id="KW-0961">Cell wall biogenesis/degradation</keyword>
<dbReference type="InterPro" id="IPR029044">
    <property type="entry name" value="Nucleotide-diphossugar_trans"/>
</dbReference>
<dbReference type="GO" id="GO:0016020">
    <property type="term" value="C:membrane"/>
    <property type="evidence" value="ECO:0007669"/>
    <property type="project" value="InterPro"/>
</dbReference>
<dbReference type="Pfam" id="PF03552">
    <property type="entry name" value="Cellulose_synt"/>
    <property type="match status" value="2"/>
</dbReference>
<reference evidence="12" key="1">
    <citation type="submission" date="2020-03" db="EMBL/GenBank/DDBJ databases">
        <title>Castanea mollissima Vanexum genome sequencing.</title>
        <authorList>
            <person name="Staton M."/>
        </authorList>
    </citation>
    <scope>NUCLEOTIDE SEQUENCE</scope>
    <source>
        <tissue evidence="12">Leaf</tissue>
    </source>
</reference>
<evidence type="ECO:0000256" key="7">
    <source>
        <dbReference type="ARBA" id="ARBA00023316"/>
    </source>
</evidence>
<evidence type="ECO:0000256" key="4">
    <source>
        <dbReference type="ARBA" id="ARBA00022692"/>
    </source>
</evidence>
<evidence type="ECO:0000256" key="3">
    <source>
        <dbReference type="ARBA" id="ARBA00022679"/>
    </source>
</evidence>
<comment type="subcellular location">
    <subcellularLocation>
        <location evidence="1">Endomembrane system</location>
        <topology evidence="1">Multi-pass membrane protein</topology>
    </subcellularLocation>
</comment>
<evidence type="ECO:0000256" key="10">
    <source>
        <dbReference type="PIRSR" id="PIRSR605150-3"/>
    </source>
</evidence>
<evidence type="ECO:0000256" key="11">
    <source>
        <dbReference type="SAM" id="Phobius"/>
    </source>
</evidence>
<keyword evidence="2" id="KW-0328">Glycosyltransferase</keyword>
<dbReference type="FunFam" id="3.90.550.10:FF:000194">
    <property type="entry name" value="Cellulose synthase-like protein G2 isoform A"/>
    <property type="match status" value="1"/>
</dbReference>
<accession>A0A8J4RN84</accession>
<dbReference type="AlphaFoldDB" id="A0A8J4RN84"/>
<feature type="binding site" evidence="10">
    <location>
        <position position="299"/>
    </location>
    <ligand>
        <name>Mn(2+)</name>
        <dbReference type="ChEBI" id="CHEBI:29035"/>
    </ligand>
</feature>
<feature type="binding site" evidence="9">
    <location>
        <position position="113"/>
    </location>
    <ligand>
        <name>UDP-alpha-D-glucose</name>
        <dbReference type="ChEBI" id="CHEBI:58885"/>
    </ligand>
</feature>
<dbReference type="GO" id="GO:0071555">
    <property type="term" value="P:cell wall organization"/>
    <property type="evidence" value="ECO:0007669"/>
    <property type="project" value="UniProtKB-KW"/>
</dbReference>
<evidence type="ECO:0000313" key="13">
    <source>
        <dbReference type="Proteomes" id="UP000737018"/>
    </source>
</evidence>
<dbReference type="FunFam" id="3.90.550.10:FF:000216">
    <property type="entry name" value="Cellulose synthase-like protein G2"/>
    <property type="match status" value="1"/>
</dbReference>
<evidence type="ECO:0000256" key="6">
    <source>
        <dbReference type="ARBA" id="ARBA00023136"/>
    </source>
</evidence>
<proteinExistence type="predicted"/>
<protein>
    <recommendedName>
        <fullName evidence="14">Cellulose synthase-like protein G2</fullName>
    </recommendedName>
</protein>
<feature type="transmembrane region" description="Helical" evidence="11">
    <location>
        <begin position="525"/>
        <end position="545"/>
    </location>
</feature>
<dbReference type="InterPro" id="IPR005150">
    <property type="entry name" value="Cellulose_synth"/>
</dbReference>
<keyword evidence="4 11" id="KW-0812">Transmembrane</keyword>
<dbReference type="PANTHER" id="PTHR13301">
    <property type="entry name" value="X-BOX TRANSCRIPTION FACTOR-RELATED"/>
    <property type="match status" value="1"/>
</dbReference>
<organism evidence="12 13">
    <name type="scientific">Castanea mollissima</name>
    <name type="common">Chinese chestnut</name>
    <dbReference type="NCBI Taxonomy" id="60419"/>
    <lineage>
        <taxon>Eukaryota</taxon>
        <taxon>Viridiplantae</taxon>
        <taxon>Streptophyta</taxon>
        <taxon>Embryophyta</taxon>
        <taxon>Tracheophyta</taxon>
        <taxon>Spermatophyta</taxon>
        <taxon>Magnoliopsida</taxon>
        <taxon>eudicotyledons</taxon>
        <taxon>Gunneridae</taxon>
        <taxon>Pentapetalae</taxon>
        <taxon>rosids</taxon>
        <taxon>fabids</taxon>
        <taxon>Fagales</taxon>
        <taxon>Fagaceae</taxon>
        <taxon>Castanea</taxon>
    </lineage>
</organism>
<feature type="binding site" evidence="9">
    <location>
        <position position="112"/>
    </location>
    <ligand>
        <name>UDP-alpha-D-glucose</name>
        <dbReference type="ChEBI" id="CHEBI:58885"/>
    </ligand>
</feature>
<feature type="transmembrane region" description="Helical" evidence="11">
    <location>
        <begin position="686"/>
        <end position="708"/>
    </location>
</feature>
<name>A0A8J4RN84_9ROSI</name>
<evidence type="ECO:0000256" key="1">
    <source>
        <dbReference type="ARBA" id="ARBA00004127"/>
    </source>
</evidence>
<feature type="active site" evidence="8">
    <location>
        <position position="454"/>
    </location>
</feature>
<dbReference type="EMBL" id="JRKL02000318">
    <property type="protein sequence ID" value="KAF3972585.1"/>
    <property type="molecule type" value="Genomic_DNA"/>
</dbReference>
<dbReference type="Gene3D" id="3.90.550.10">
    <property type="entry name" value="Spore Coat Polysaccharide Biosynthesis Protein SpsA, Chain A"/>
    <property type="match status" value="2"/>
</dbReference>
<evidence type="ECO:0000256" key="2">
    <source>
        <dbReference type="ARBA" id="ARBA00022676"/>
    </source>
</evidence>
<keyword evidence="13" id="KW-1185">Reference proteome</keyword>
<keyword evidence="6 11" id="KW-0472">Membrane</keyword>
<evidence type="ECO:0000256" key="9">
    <source>
        <dbReference type="PIRSR" id="PIRSR605150-2"/>
    </source>
</evidence>
<evidence type="ECO:0000256" key="5">
    <source>
        <dbReference type="ARBA" id="ARBA00022989"/>
    </source>
</evidence>
<feature type="active site" evidence="8">
    <location>
        <position position="142"/>
    </location>
</feature>
<feature type="transmembrane region" description="Helical" evidence="11">
    <location>
        <begin position="565"/>
        <end position="594"/>
    </location>
</feature>
<evidence type="ECO:0000256" key="8">
    <source>
        <dbReference type="PIRSR" id="PIRSR605150-1"/>
    </source>
</evidence>
<dbReference type="GO" id="GO:0012505">
    <property type="term" value="C:endomembrane system"/>
    <property type="evidence" value="ECO:0007669"/>
    <property type="project" value="UniProtKB-SubCell"/>
</dbReference>
<keyword evidence="5 11" id="KW-1133">Transmembrane helix</keyword>
<feature type="transmembrane region" description="Helical" evidence="11">
    <location>
        <begin position="720"/>
        <end position="739"/>
    </location>
</feature>
<feature type="binding site" evidence="9">
    <location>
        <position position="142"/>
    </location>
    <ligand>
        <name>UDP-alpha-D-glucose</name>
        <dbReference type="ChEBI" id="CHEBI:58885"/>
    </ligand>
</feature>